<dbReference type="Pfam" id="PF01545">
    <property type="entry name" value="Cation_efflux"/>
    <property type="match status" value="2"/>
</dbReference>
<proteinExistence type="inferred from homology"/>
<protein>
    <recommendedName>
        <fullName evidence="9">Cation efflux protein transmembrane domain-containing protein</fullName>
    </recommendedName>
</protein>
<evidence type="ECO:0000256" key="4">
    <source>
        <dbReference type="ARBA" id="ARBA00022692"/>
    </source>
</evidence>
<dbReference type="GO" id="GO:0030003">
    <property type="term" value="P:intracellular monoatomic cation homeostasis"/>
    <property type="evidence" value="ECO:0007669"/>
    <property type="project" value="UniProtKB-ARBA"/>
</dbReference>
<dbReference type="EMBL" id="SAEB01000003">
    <property type="protein sequence ID" value="RVD87711.1"/>
    <property type="molecule type" value="Genomic_DNA"/>
</dbReference>
<feature type="domain" description="Cation efflux protein transmembrane" evidence="9">
    <location>
        <begin position="322"/>
        <end position="420"/>
    </location>
</feature>
<dbReference type="SUPFAM" id="SSF161111">
    <property type="entry name" value="Cation efflux protein transmembrane domain-like"/>
    <property type="match status" value="1"/>
</dbReference>
<feature type="compositionally biased region" description="Basic and acidic residues" evidence="8">
    <location>
        <begin position="539"/>
        <end position="561"/>
    </location>
</feature>
<dbReference type="RefSeq" id="XP_067493255.1">
    <property type="nucleotide sequence ID" value="XM_067630630.1"/>
</dbReference>
<keyword evidence="5" id="KW-1133">Transmembrane helix</keyword>
<feature type="region of interest" description="Disordered" evidence="8">
    <location>
        <begin position="297"/>
        <end position="321"/>
    </location>
</feature>
<feature type="compositionally biased region" description="Basic and acidic residues" evidence="8">
    <location>
        <begin position="123"/>
        <end position="137"/>
    </location>
</feature>
<feature type="compositionally biased region" description="Acidic residues" evidence="8">
    <location>
        <begin position="528"/>
        <end position="538"/>
    </location>
</feature>
<dbReference type="VEuPathDB" id="FungiDB:DFL_001925"/>
<accession>A0A437A9D7</accession>
<reference evidence="10 11" key="1">
    <citation type="submission" date="2019-01" db="EMBL/GenBank/DDBJ databases">
        <title>Intercellular communication is required for trap formation in the nematode-trapping fungus Duddingtonia flagrans.</title>
        <authorList>
            <person name="Youssar L."/>
            <person name="Wernet V."/>
            <person name="Hensel N."/>
            <person name="Hildebrandt H.-G."/>
            <person name="Fischer R."/>
        </authorList>
    </citation>
    <scope>NUCLEOTIDE SEQUENCE [LARGE SCALE GENOMIC DNA]</scope>
    <source>
        <strain evidence="10 11">CBS H-5679</strain>
    </source>
</reference>
<feature type="compositionally biased region" description="Polar residues" evidence="8">
    <location>
        <begin position="94"/>
        <end position="109"/>
    </location>
</feature>
<dbReference type="InterPro" id="IPR027469">
    <property type="entry name" value="Cation_efflux_TMD_sf"/>
</dbReference>
<organism evidence="10 11">
    <name type="scientific">Arthrobotrys flagrans</name>
    <name type="common">Nematode-trapping fungus</name>
    <name type="synonym">Trichothecium flagrans</name>
    <dbReference type="NCBI Taxonomy" id="97331"/>
    <lineage>
        <taxon>Eukaryota</taxon>
        <taxon>Fungi</taxon>
        <taxon>Dikarya</taxon>
        <taxon>Ascomycota</taxon>
        <taxon>Pezizomycotina</taxon>
        <taxon>Orbiliomycetes</taxon>
        <taxon>Orbiliales</taxon>
        <taxon>Orbiliaceae</taxon>
        <taxon>Arthrobotrys</taxon>
    </lineage>
</organism>
<dbReference type="GO" id="GO:0008324">
    <property type="term" value="F:monoatomic cation transmembrane transporter activity"/>
    <property type="evidence" value="ECO:0007669"/>
    <property type="project" value="InterPro"/>
</dbReference>
<dbReference type="NCBIfam" id="TIGR01297">
    <property type="entry name" value="CDF"/>
    <property type="match status" value="1"/>
</dbReference>
<dbReference type="GO" id="GO:0098771">
    <property type="term" value="P:inorganic ion homeostasis"/>
    <property type="evidence" value="ECO:0007669"/>
    <property type="project" value="UniProtKB-ARBA"/>
</dbReference>
<keyword evidence="3" id="KW-0813">Transport</keyword>
<evidence type="ECO:0000259" key="9">
    <source>
        <dbReference type="Pfam" id="PF01545"/>
    </source>
</evidence>
<evidence type="ECO:0000256" key="2">
    <source>
        <dbReference type="ARBA" id="ARBA00008873"/>
    </source>
</evidence>
<feature type="region of interest" description="Disordered" evidence="8">
    <location>
        <begin position="119"/>
        <end position="154"/>
    </location>
</feature>
<dbReference type="PANTHER" id="PTHR43840:SF15">
    <property type="entry name" value="MITOCHONDRIAL METAL TRANSPORTER 1-RELATED"/>
    <property type="match status" value="1"/>
</dbReference>
<dbReference type="STRING" id="97331.A0A437A9D7"/>
<evidence type="ECO:0000256" key="5">
    <source>
        <dbReference type="ARBA" id="ARBA00022989"/>
    </source>
</evidence>
<feature type="region of interest" description="Disordered" evidence="8">
    <location>
        <begin position="524"/>
        <end position="561"/>
    </location>
</feature>
<dbReference type="FunFam" id="1.20.1510.10:FF:000013">
    <property type="entry name" value="Cation efflux family protein"/>
    <property type="match status" value="2"/>
</dbReference>
<evidence type="ECO:0000256" key="7">
    <source>
        <dbReference type="ARBA" id="ARBA00023136"/>
    </source>
</evidence>
<dbReference type="InterPro" id="IPR050291">
    <property type="entry name" value="CDF_Transporter"/>
</dbReference>
<feature type="compositionally biased region" description="Basic residues" evidence="8">
    <location>
        <begin position="301"/>
        <end position="310"/>
    </location>
</feature>
<dbReference type="PANTHER" id="PTHR43840">
    <property type="entry name" value="MITOCHONDRIAL METAL TRANSPORTER 1-RELATED"/>
    <property type="match status" value="1"/>
</dbReference>
<evidence type="ECO:0000313" key="11">
    <source>
        <dbReference type="Proteomes" id="UP000283090"/>
    </source>
</evidence>
<comment type="caution">
    <text evidence="10">The sequence shown here is derived from an EMBL/GenBank/DDBJ whole genome shotgun (WGS) entry which is preliminary data.</text>
</comment>
<gene>
    <name evidence="10" type="ORF">DFL_001925</name>
</gene>
<evidence type="ECO:0000256" key="1">
    <source>
        <dbReference type="ARBA" id="ARBA00004141"/>
    </source>
</evidence>
<dbReference type="InterPro" id="IPR002524">
    <property type="entry name" value="Cation_efflux"/>
</dbReference>
<keyword evidence="7" id="KW-0472">Membrane</keyword>
<feature type="compositionally biased region" description="Basic and acidic residues" evidence="8">
    <location>
        <begin position="311"/>
        <end position="321"/>
    </location>
</feature>
<evidence type="ECO:0000256" key="8">
    <source>
        <dbReference type="SAM" id="MobiDB-lite"/>
    </source>
</evidence>
<dbReference type="Gene3D" id="1.20.1510.10">
    <property type="entry name" value="Cation efflux protein transmembrane domain"/>
    <property type="match status" value="1"/>
</dbReference>
<feature type="region of interest" description="Disordered" evidence="8">
    <location>
        <begin position="93"/>
        <end position="112"/>
    </location>
</feature>
<keyword evidence="11" id="KW-1185">Reference proteome</keyword>
<dbReference type="InterPro" id="IPR058533">
    <property type="entry name" value="Cation_efflux_TM"/>
</dbReference>
<dbReference type="Proteomes" id="UP000283090">
    <property type="component" value="Unassembled WGS sequence"/>
</dbReference>
<evidence type="ECO:0000256" key="3">
    <source>
        <dbReference type="ARBA" id="ARBA00022448"/>
    </source>
</evidence>
<dbReference type="GO" id="GO:0016020">
    <property type="term" value="C:membrane"/>
    <property type="evidence" value="ECO:0007669"/>
    <property type="project" value="UniProtKB-SubCell"/>
</dbReference>
<feature type="compositionally biased region" description="Basic residues" evidence="8">
    <location>
        <begin position="138"/>
        <end position="154"/>
    </location>
</feature>
<keyword evidence="6" id="KW-0406">Ion transport</keyword>
<evidence type="ECO:0000313" key="10">
    <source>
        <dbReference type="EMBL" id="RVD87711.1"/>
    </source>
</evidence>
<dbReference type="GeneID" id="93584236"/>
<dbReference type="OrthoDB" id="435980at2759"/>
<dbReference type="AlphaFoldDB" id="A0A437A9D7"/>
<comment type="similarity">
    <text evidence="2">Belongs to the cation diffusion facilitator (CDF) transporter (TC 2.A.4) family. SLC30A subfamily.</text>
</comment>
<evidence type="ECO:0000256" key="6">
    <source>
        <dbReference type="ARBA" id="ARBA00023065"/>
    </source>
</evidence>
<keyword evidence="4" id="KW-0812">Transmembrane</keyword>
<feature type="domain" description="Cation efflux protein transmembrane" evidence="9">
    <location>
        <begin position="179"/>
        <end position="270"/>
    </location>
</feature>
<comment type="subcellular location">
    <subcellularLocation>
        <location evidence="1">Membrane</location>
        <topology evidence="1">Multi-pass membrane protein</topology>
    </subcellularLocation>
</comment>
<sequence length="561" mass="60914">MPYAQNAYRLSISPSSSFYSLSHLAASASSSSGIHRALRRVGAVGPVNHYHRSSKHHHCRRTEIFVQHWRHVSFTGYTTLSSGSASAAVKSRTGKQLLSTKSKRPTTVGQPVRIGIAKMASKHSHDHDHDHDHDHGHGHSHSHGHSHGLFGHHHHHSPADNVFLTSKNKADAGVRITRIGLFVNVLMAISKGFGGWYFHSQALIADAMHALTDLVSDFMTLATVSWALKPPTKMFPNGFGKVESLGSLGVSSLLLFGGLAMGLNSVEVLYTQFTGESLPTFLQGLGHSHSHIGMDHGHDHGHGHHHHGHDHGHDHGHGHSHTEIGPNINAAWLAGGSILVKEWLYRATMKIAKERKSSVLASNAVHHRIDSLTAMVALISISLSNILHGASWLDPVGGLLVSLMVIRAGWSNTRAALFELADMGIDDEMCYEIKKVAENTLKEDGLAGVKPGVSGKIKSVGGIKSGQNFLVDITVALEAGKAVTLEDMARIEGMLREQVGDGVRGVRKVRVKFIEEGKEEVSEFVERGEEELESESESEAAHSHSHENGGEHKHGEKKKEK</sequence>
<name>A0A437A9D7_ARTFL</name>
<dbReference type="GO" id="GO:0005739">
    <property type="term" value="C:mitochondrion"/>
    <property type="evidence" value="ECO:0007669"/>
    <property type="project" value="UniProtKB-ARBA"/>
</dbReference>